<protein>
    <submittedName>
        <fullName evidence="2">Uncharacterized protein</fullName>
    </submittedName>
</protein>
<dbReference type="Proteomes" id="UP001345219">
    <property type="component" value="Chromosome 4"/>
</dbReference>
<keyword evidence="1" id="KW-0472">Membrane</keyword>
<dbReference type="EMBL" id="JAXIOK010000017">
    <property type="protein sequence ID" value="KAK4750427.1"/>
    <property type="molecule type" value="Genomic_DNA"/>
</dbReference>
<gene>
    <name evidence="2" type="ORF">SAY87_003909</name>
</gene>
<keyword evidence="3" id="KW-1185">Reference proteome</keyword>
<proteinExistence type="predicted"/>
<sequence>MKLFSDISLICNAFIFQLYCCIFVFFCPFYSPPVVLSCLLASLLAIHLNHFSMFHITTVPASEDEVIIPSMFSTSGSFFGVHFFSCHPIISFCRQSSHIIRMPSKDCFRSCSSDFNSRSWLLAR</sequence>
<evidence type="ECO:0000313" key="2">
    <source>
        <dbReference type="EMBL" id="KAK4750427.1"/>
    </source>
</evidence>
<evidence type="ECO:0000313" key="3">
    <source>
        <dbReference type="Proteomes" id="UP001345219"/>
    </source>
</evidence>
<keyword evidence="1" id="KW-1133">Transmembrane helix</keyword>
<reference evidence="2 3" key="1">
    <citation type="journal article" date="2023" name="Hortic Res">
        <title>Pangenome of water caltrop reveals structural variations and asymmetric subgenome divergence after allopolyploidization.</title>
        <authorList>
            <person name="Zhang X."/>
            <person name="Chen Y."/>
            <person name="Wang L."/>
            <person name="Yuan Y."/>
            <person name="Fang M."/>
            <person name="Shi L."/>
            <person name="Lu R."/>
            <person name="Comes H.P."/>
            <person name="Ma Y."/>
            <person name="Chen Y."/>
            <person name="Huang G."/>
            <person name="Zhou Y."/>
            <person name="Zheng Z."/>
            <person name="Qiu Y."/>
        </authorList>
    </citation>
    <scope>NUCLEOTIDE SEQUENCE [LARGE SCALE GENOMIC DNA]</scope>
    <source>
        <tissue evidence="2">Roots</tissue>
    </source>
</reference>
<name>A0AAN7JNH5_9MYRT</name>
<feature type="transmembrane region" description="Helical" evidence="1">
    <location>
        <begin position="66"/>
        <end position="85"/>
    </location>
</feature>
<keyword evidence="1" id="KW-0812">Transmembrane</keyword>
<organism evidence="2 3">
    <name type="scientific">Trapa incisa</name>
    <dbReference type="NCBI Taxonomy" id="236973"/>
    <lineage>
        <taxon>Eukaryota</taxon>
        <taxon>Viridiplantae</taxon>
        <taxon>Streptophyta</taxon>
        <taxon>Embryophyta</taxon>
        <taxon>Tracheophyta</taxon>
        <taxon>Spermatophyta</taxon>
        <taxon>Magnoliopsida</taxon>
        <taxon>eudicotyledons</taxon>
        <taxon>Gunneridae</taxon>
        <taxon>Pentapetalae</taxon>
        <taxon>rosids</taxon>
        <taxon>malvids</taxon>
        <taxon>Myrtales</taxon>
        <taxon>Lythraceae</taxon>
        <taxon>Trapa</taxon>
    </lineage>
</organism>
<evidence type="ECO:0000256" key="1">
    <source>
        <dbReference type="SAM" id="Phobius"/>
    </source>
</evidence>
<dbReference type="AlphaFoldDB" id="A0AAN7JNH5"/>
<feature type="transmembrane region" description="Helical" evidence="1">
    <location>
        <begin position="32"/>
        <end position="54"/>
    </location>
</feature>
<accession>A0AAN7JNH5</accession>
<comment type="caution">
    <text evidence="2">The sequence shown here is derived from an EMBL/GenBank/DDBJ whole genome shotgun (WGS) entry which is preliminary data.</text>
</comment>
<feature type="transmembrane region" description="Helical" evidence="1">
    <location>
        <begin position="7"/>
        <end position="26"/>
    </location>
</feature>